<keyword evidence="1" id="KW-0175">Coiled coil</keyword>
<dbReference type="AlphaFoldDB" id="A0A9J6BXM7"/>
<feature type="compositionally biased region" description="Basic residues" evidence="2">
    <location>
        <begin position="150"/>
        <end position="163"/>
    </location>
</feature>
<evidence type="ECO:0000313" key="3">
    <source>
        <dbReference type="EMBL" id="KAG5674498.1"/>
    </source>
</evidence>
<sequence length="163" mass="19087">MSKIRICQKIVSVRTPENLGKASATVTQDDINRFISKFYSYMVENGFEDVLSRPDALFNLDETSFDLNQVPRKVLAKKGRRRKFNYGVVNSREILTKLKEDEEAKQKIQQEKDERKALREEKKLLKNISLKIKKEEKDIDGLVSDEPIPKKSRDRPKKNILYQ</sequence>
<comment type="caution">
    <text evidence="3">The sequence shown here is derived from an EMBL/GenBank/DDBJ whole genome shotgun (WGS) entry which is preliminary data.</text>
</comment>
<protein>
    <submittedName>
        <fullName evidence="3">Uncharacterized protein</fullName>
    </submittedName>
</protein>
<evidence type="ECO:0000313" key="4">
    <source>
        <dbReference type="Proteomes" id="UP001107558"/>
    </source>
</evidence>
<feature type="coiled-coil region" evidence="1">
    <location>
        <begin position="91"/>
        <end position="138"/>
    </location>
</feature>
<proteinExistence type="predicted"/>
<keyword evidence="4" id="KW-1185">Reference proteome</keyword>
<gene>
    <name evidence="3" type="ORF">PVAND_004460</name>
</gene>
<organism evidence="3 4">
    <name type="scientific">Polypedilum vanderplanki</name>
    <name type="common">Sleeping chironomid midge</name>
    <dbReference type="NCBI Taxonomy" id="319348"/>
    <lineage>
        <taxon>Eukaryota</taxon>
        <taxon>Metazoa</taxon>
        <taxon>Ecdysozoa</taxon>
        <taxon>Arthropoda</taxon>
        <taxon>Hexapoda</taxon>
        <taxon>Insecta</taxon>
        <taxon>Pterygota</taxon>
        <taxon>Neoptera</taxon>
        <taxon>Endopterygota</taxon>
        <taxon>Diptera</taxon>
        <taxon>Nematocera</taxon>
        <taxon>Chironomoidea</taxon>
        <taxon>Chironomidae</taxon>
        <taxon>Chironominae</taxon>
        <taxon>Polypedilum</taxon>
        <taxon>Polypedilum</taxon>
    </lineage>
</organism>
<reference evidence="3" key="1">
    <citation type="submission" date="2021-03" db="EMBL/GenBank/DDBJ databases">
        <title>Chromosome level genome of the anhydrobiotic midge Polypedilum vanderplanki.</title>
        <authorList>
            <person name="Yoshida Y."/>
            <person name="Kikawada T."/>
            <person name="Gusev O."/>
        </authorList>
    </citation>
    <scope>NUCLEOTIDE SEQUENCE</scope>
    <source>
        <strain evidence="3">NIAS01</strain>
        <tissue evidence="3">Whole body or cell culture</tissue>
    </source>
</reference>
<feature type="region of interest" description="Disordered" evidence="2">
    <location>
        <begin position="141"/>
        <end position="163"/>
    </location>
</feature>
<dbReference type="EMBL" id="JADBJN010000002">
    <property type="protein sequence ID" value="KAG5674498.1"/>
    <property type="molecule type" value="Genomic_DNA"/>
</dbReference>
<name>A0A9J6BXM7_POLVA</name>
<accession>A0A9J6BXM7</accession>
<evidence type="ECO:0000256" key="1">
    <source>
        <dbReference type="SAM" id="Coils"/>
    </source>
</evidence>
<dbReference type="OrthoDB" id="7790623at2759"/>
<dbReference type="Proteomes" id="UP001107558">
    <property type="component" value="Chromosome 2"/>
</dbReference>
<evidence type="ECO:0000256" key="2">
    <source>
        <dbReference type="SAM" id="MobiDB-lite"/>
    </source>
</evidence>